<dbReference type="Proteomes" id="UP000676565">
    <property type="component" value="Unassembled WGS sequence"/>
</dbReference>
<evidence type="ECO:0000313" key="2">
    <source>
        <dbReference type="Proteomes" id="UP000676565"/>
    </source>
</evidence>
<name>A0ABS5C1I1_9BACT</name>
<comment type="caution">
    <text evidence="1">The sequence shown here is derived from an EMBL/GenBank/DDBJ whole genome shotgun (WGS) entry which is preliminary data.</text>
</comment>
<keyword evidence="2" id="KW-1185">Reference proteome</keyword>
<organism evidence="1 2">
    <name type="scientific">Gemmata palustris</name>
    <dbReference type="NCBI Taxonomy" id="2822762"/>
    <lineage>
        <taxon>Bacteria</taxon>
        <taxon>Pseudomonadati</taxon>
        <taxon>Planctomycetota</taxon>
        <taxon>Planctomycetia</taxon>
        <taxon>Gemmatales</taxon>
        <taxon>Gemmataceae</taxon>
        <taxon>Gemmata</taxon>
    </lineage>
</organism>
<dbReference type="RefSeq" id="WP_210660688.1">
    <property type="nucleotide sequence ID" value="NZ_JAGKQQ010000001.1"/>
</dbReference>
<reference evidence="1 2" key="1">
    <citation type="submission" date="2021-04" db="EMBL/GenBank/DDBJ databases">
        <authorList>
            <person name="Ivanova A."/>
        </authorList>
    </citation>
    <scope>NUCLEOTIDE SEQUENCE [LARGE SCALE GENOMIC DNA]</scope>
    <source>
        <strain evidence="1 2">G18</strain>
    </source>
</reference>
<dbReference type="EMBL" id="JAGKQQ010000001">
    <property type="protein sequence ID" value="MBP3959852.1"/>
    <property type="molecule type" value="Genomic_DNA"/>
</dbReference>
<gene>
    <name evidence="1" type="ORF">J8F10_31780</name>
</gene>
<evidence type="ECO:0000313" key="1">
    <source>
        <dbReference type="EMBL" id="MBP3959852.1"/>
    </source>
</evidence>
<dbReference type="NCBIfam" id="TIGR02996">
    <property type="entry name" value="rpt_mate_G_obs"/>
    <property type="match status" value="1"/>
</dbReference>
<accession>A0ABS5C1I1</accession>
<dbReference type="InterPro" id="IPR014338">
    <property type="entry name" value="CHP02996_rpt-companion-dom"/>
</dbReference>
<sequence>MTDDERAFIRAAIAEPDEDTIRLAYADWLDEQGDAVTASHAEFVRLQVRRSRLDAFDPERATLLEQEAACLRKHKRDWNGRVHRYLTRAKFPGKVDARHGLVRGWNYHRGMIARATVTAEALTTHPDLMFALGPVAHLRLAAWPVTDWEPRVARQLAEPLSRLKVVSFAGVNWTHPPLSVASLEPFARVPLLDLRAVTIDRLTSELLALARAGAISPVVLYRNNVHTTRTQRVGRREYQVQDARLEAHVIDPHGKWDALRLEFADLTGEVLSPIPHQGTRR</sequence>
<protein>
    <submittedName>
        <fullName evidence="1">TIGR02996 domain-containing protein</fullName>
    </submittedName>
</protein>
<proteinExistence type="predicted"/>